<proteinExistence type="predicted"/>
<accession>A0A9W9WJB2</accession>
<protein>
    <submittedName>
        <fullName evidence="2">Uncharacterized protein</fullName>
    </submittedName>
</protein>
<gene>
    <name evidence="2" type="ORF">N7530_009792</name>
</gene>
<comment type="caution">
    <text evidence="2">The sequence shown here is derived from an EMBL/GenBank/DDBJ whole genome shotgun (WGS) entry which is preliminary data.</text>
</comment>
<dbReference type="EMBL" id="JAPWDO010000006">
    <property type="protein sequence ID" value="KAJ5466005.1"/>
    <property type="molecule type" value="Genomic_DNA"/>
</dbReference>
<feature type="region of interest" description="Disordered" evidence="1">
    <location>
        <begin position="251"/>
        <end position="274"/>
    </location>
</feature>
<dbReference type="AlphaFoldDB" id="A0A9W9WJB2"/>
<evidence type="ECO:0000256" key="1">
    <source>
        <dbReference type="SAM" id="MobiDB-lite"/>
    </source>
</evidence>
<sequence length="274" mass="30848">MASQTPDFTPIYEKFKDINGRQTIPAADISTLGERLAIVCIVPQTQQRRLKRLKNSEYLVQSRERKARNVYFEVLEKFPDIFLAFILTVSPKACRQFAFGSFVQQHTEQPISLCSDANLILWRIATEHGIEKTVRFQKLMSSLFKLPSPYAEGERTWSLALSDLTAIRTCLGDTICDAIQCSPKHNPKQVDRQKLKTTECIETKVPYDVDRDTIVYINVGSALKLADMLFPAASERIASVRPKFSPIIFQPDSPETASGPAKQLSSVSEIGMKT</sequence>
<organism evidence="2 3">
    <name type="scientific">Penicillium desertorum</name>
    <dbReference type="NCBI Taxonomy" id="1303715"/>
    <lineage>
        <taxon>Eukaryota</taxon>
        <taxon>Fungi</taxon>
        <taxon>Dikarya</taxon>
        <taxon>Ascomycota</taxon>
        <taxon>Pezizomycotina</taxon>
        <taxon>Eurotiomycetes</taxon>
        <taxon>Eurotiomycetidae</taxon>
        <taxon>Eurotiales</taxon>
        <taxon>Aspergillaceae</taxon>
        <taxon>Penicillium</taxon>
    </lineage>
</organism>
<evidence type="ECO:0000313" key="2">
    <source>
        <dbReference type="EMBL" id="KAJ5466005.1"/>
    </source>
</evidence>
<name>A0A9W9WJB2_9EURO</name>
<keyword evidence="3" id="KW-1185">Reference proteome</keyword>
<reference evidence="2" key="2">
    <citation type="journal article" date="2023" name="IMA Fungus">
        <title>Comparative genomic study of the Penicillium genus elucidates a diverse pangenome and 15 lateral gene transfer events.</title>
        <authorList>
            <person name="Petersen C."/>
            <person name="Sorensen T."/>
            <person name="Nielsen M.R."/>
            <person name="Sondergaard T.E."/>
            <person name="Sorensen J.L."/>
            <person name="Fitzpatrick D.A."/>
            <person name="Frisvad J.C."/>
            <person name="Nielsen K.L."/>
        </authorList>
    </citation>
    <scope>NUCLEOTIDE SEQUENCE</scope>
    <source>
        <strain evidence="2">IBT 17660</strain>
    </source>
</reference>
<reference evidence="2" key="1">
    <citation type="submission" date="2022-12" db="EMBL/GenBank/DDBJ databases">
        <authorList>
            <person name="Petersen C."/>
        </authorList>
    </citation>
    <scope>NUCLEOTIDE SEQUENCE</scope>
    <source>
        <strain evidence="2">IBT 17660</strain>
    </source>
</reference>
<dbReference type="OrthoDB" id="4425826at2759"/>
<dbReference type="Proteomes" id="UP001147760">
    <property type="component" value="Unassembled WGS sequence"/>
</dbReference>
<evidence type="ECO:0000313" key="3">
    <source>
        <dbReference type="Proteomes" id="UP001147760"/>
    </source>
</evidence>